<protein>
    <recommendedName>
        <fullName evidence="3">CUB domain-containing protein</fullName>
    </recommendedName>
</protein>
<keyword evidence="2" id="KW-1185">Reference proteome</keyword>
<name>A0AA36M2D3_CYLNA</name>
<evidence type="ECO:0000313" key="2">
    <source>
        <dbReference type="Proteomes" id="UP001176961"/>
    </source>
</evidence>
<accession>A0AA36M2D3</accession>
<gene>
    <name evidence="1" type="ORF">CYNAS_LOCUS7773</name>
</gene>
<evidence type="ECO:0008006" key="3">
    <source>
        <dbReference type="Google" id="ProtNLM"/>
    </source>
</evidence>
<dbReference type="Proteomes" id="UP001176961">
    <property type="component" value="Unassembled WGS sequence"/>
</dbReference>
<reference evidence="1" key="1">
    <citation type="submission" date="2023-07" db="EMBL/GenBank/DDBJ databases">
        <authorList>
            <consortium name="CYATHOMIX"/>
        </authorList>
    </citation>
    <scope>NUCLEOTIDE SEQUENCE</scope>
    <source>
        <strain evidence="1">N/A</strain>
    </source>
</reference>
<evidence type="ECO:0000313" key="1">
    <source>
        <dbReference type="EMBL" id="CAJ0595790.1"/>
    </source>
</evidence>
<sequence length="170" mass="18721">MGGFPNPRDCSKCICPGGYGGRLCDERPSGCGEILTATSQGKTLQYTLGKRGSSLNDYEFCHFWIKAAKKGEKVQIRLKNVFSQFVSDGCTPGGVEIKAQRDQGLTGYRFCRQSNAFRAFLSEVDNVPVILYRDRGEISLACPICNNFSLKDKGTRSPSTSYELCVFACI</sequence>
<comment type="caution">
    <text evidence="1">The sequence shown here is derived from an EMBL/GenBank/DDBJ whole genome shotgun (WGS) entry which is preliminary data.</text>
</comment>
<dbReference type="EMBL" id="CATQJL010000112">
    <property type="protein sequence ID" value="CAJ0595790.1"/>
    <property type="molecule type" value="Genomic_DNA"/>
</dbReference>
<dbReference type="AlphaFoldDB" id="A0AA36M2D3"/>
<organism evidence="1 2">
    <name type="scientific">Cylicocyclus nassatus</name>
    <name type="common">Nematode worm</name>
    <dbReference type="NCBI Taxonomy" id="53992"/>
    <lineage>
        <taxon>Eukaryota</taxon>
        <taxon>Metazoa</taxon>
        <taxon>Ecdysozoa</taxon>
        <taxon>Nematoda</taxon>
        <taxon>Chromadorea</taxon>
        <taxon>Rhabditida</taxon>
        <taxon>Rhabditina</taxon>
        <taxon>Rhabditomorpha</taxon>
        <taxon>Strongyloidea</taxon>
        <taxon>Strongylidae</taxon>
        <taxon>Cylicocyclus</taxon>
    </lineage>
</organism>
<proteinExistence type="predicted"/>